<feature type="region of interest" description="Disordered" evidence="1">
    <location>
        <begin position="1"/>
        <end position="70"/>
    </location>
</feature>
<gene>
    <name evidence="2" type="ORF">TIFTF001_007369</name>
</gene>
<comment type="caution">
    <text evidence="2">The sequence shown here is derived from an EMBL/GenBank/DDBJ whole genome shotgun (WGS) entry which is preliminary data.</text>
</comment>
<dbReference type="EMBL" id="BTGU01000007">
    <property type="protein sequence ID" value="GMN38132.1"/>
    <property type="molecule type" value="Genomic_DNA"/>
</dbReference>
<dbReference type="Proteomes" id="UP001187192">
    <property type="component" value="Unassembled WGS sequence"/>
</dbReference>
<accession>A0AA87ZQ01</accession>
<reference evidence="2" key="1">
    <citation type="submission" date="2023-07" db="EMBL/GenBank/DDBJ databases">
        <title>draft genome sequence of fig (Ficus carica).</title>
        <authorList>
            <person name="Takahashi T."/>
            <person name="Nishimura K."/>
        </authorList>
    </citation>
    <scope>NUCLEOTIDE SEQUENCE</scope>
</reference>
<evidence type="ECO:0000256" key="1">
    <source>
        <dbReference type="SAM" id="MobiDB-lite"/>
    </source>
</evidence>
<evidence type="ECO:0000313" key="3">
    <source>
        <dbReference type="Proteomes" id="UP001187192"/>
    </source>
</evidence>
<proteinExistence type="predicted"/>
<keyword evidence="3" id="KW-1185">Reference proteome</keyword>
<organism evidence="2 3">
    <name type="scientific">Ficus carica</name>
    <name type="common">Common fig</name>
    <dbReference type="NCBI Taxonomy" id="3494"/>
    <lineage>
        <taxon>Eukaryota</taxon>
        <taxon>Viridiplantae</taxon>
        <taxon>Streptophyta</taxon>
        <taxon>Embryophyta</taxon>
        <taxon>Tracheophyta</taxon>
        <taxon>Spermatophyta</taxon>
        <taxon>Magnoliopsida</taxon>
        <taxon>eudicotyledons</taxon>
        <taxon>Gunneridae</taxon>
        <taxon>Pentapetalae</taxon>
        <taxon>rosids</taxon>
        <taxon>fabids</taxon>
        <taxon>Rosales</taxon>
        <taxon>Moraceae</taxon>
        <taxon>Ficeae</taxon>
        <taxon>Ficus</taxon>
    </lineage>
</organism>
<evidence type="ECO:0000313" key="2">
    <source>
        <dbReference type="EMBL" id="GMN38132.1"/>
    </source>
</evidence>
<name>A0AA87ZQ01_FICCA</name>
<sequence>MREPEGGKAIPGPGATTASGLGGLGMEGMVGREDSAGERGSFLGEGNRGVMSGERAGDSEESGGPGKTAGAAEMVENWMPGFGVESAANEEWVMKAMKIAESNGLKREAINDEK</sequence>
<protein>
    <submittedName>
        <fullName evidence="2">Uncharacterized protein</fullName>
    </submittedName>
</protein>
<dbReference type="AlphaFoldDB" id="A0AA87ZQ01"/>